<dbReference type="Pfam" id="PF02572">
    <property type="entry name" value="CobA_CobO_BtuR"/>
    <property type="match status" value="1"/>
</dbReference>
<dbReference type="NCBIfam" id="NF004637">
    <property type="entry name" value="PRK05986.1"/>
    <property type="match status" value="1"/>
</dbReference>
<dbReference type="Gene3D" id="3.40.50.300">
    <property type="entry name" value="P-loop containing nucleotide triphosphate hydrolases"/>
    <property type="match status" value="1"/>
</dbReference>
<dbReference type="GO" id="GO:0005524">
    <property type="term" value="F:ATP binding"/>
    <property type="evidence" value="ECO:0007669"/>
    <property type="project" value="InterPro"/>
</dbReference>
<evidence type="ECO:0000313" key="2">
    <source>
        <dbReference type="Proteomes" id="UP000563151"/>
    </source>
</evidence>
<keyword evidence="2" id="KW-1185">Reference proteome</keyword>
<dbReference type="Proteomes" id="UP000563151">
    <property type="component" value="Unassembled WGS sequence"/>
</dbReference>
<dbReference type="RefSeq" id="WP_085059151.1">
    <property type="nucleotide sequence ID" value="NZ_JAAZWO010000007.1"/>
</dbReference>
<dbReference type="AlphaFoldDB" id="A0A923E789"/>
<evidence type="ECO:0000313" key="1">
    <source>
        <dbReference type="EMBL" id="MBC2397755.1"/>
    </source>
</evidence>
<organism evidence="1 2">
    <name type="scientific">Clostridium tetanomorphum</name>
    <dbReference type="NCBI Taxonomy" id="1553"/>
    <lineage>
        <taxon>Bacteria</taxon>
        <taxon>Bacillati</taxon>
        <taxon>Bacillota</taxon>
        <taxon>Clostridia</taxon>
        <taxon>Eubacteriales</taxon>
        <taxon>Clostridiaceae</taxon>
        <taxon>Clostridium</taxon>
    </lineage>
</organism>
<protein>
    <submittedName>
        <fullName evidence="1">Cob(I)yrinic acid a,c-diamide adenosyltransferase</fullName>
    </submittedName>
</protein>
<reference evidence="1 2" key="1">
    <citation type="submission" date="2020-04" db="EMBL/GenBank/DDBJ databases">
        <title>Genomic insights into acetone-butanol-ethanol (ABE) fermentation by sequencing solventogenic clostridia strains.</title>
        <authorList>
            <person name="Brown S."/>
        </authorList>
    </citation>
    <scope>NUCLEOTIDE SEQUENCE [LARGE SCALE GENOMIC DNA]</scope>
    <source>
        <strain evidence="1 2">DJ011</strain>
    </source>
</reference>
<sequence>MMENKGYVQVYTGNGKGKTTAALGLSLRAVCAGKKVFFGQFTKGMKYSELKAAELLPNFTMEQFGRNSFIFGNPTKADIEEAKKGLKRAEEILTSGEYDVVVFDEMNIALFYDLFTVEEILALIDKKPEKTELILTGRYAKQEIIDRADLVTEMKEIKHYYTQGVPCRVGIEN</sequence>
<name>A0A923E789_CLOTT</name>
<dbReference type="PANTHER" id="PTHR46638:SF1">
    <property type="entry name" value="CORRINOID ADENOSYLTRANSFERASE"/>
    <property type="match status" value="1"/>
</dbReference>
<dbReference type="PANTHER" id="PTHR46638">
    <property type="entry name" value="CORRINOID ADENOSYLTRANSFERASE"/>
    <property type="match status" value="1"/>
</dbReference>
<dbReference type="SUPFAM" id="SSF52540">
    <property type="entry name" value="P-loop containing nucleoside triphosphate hydrolases"/>
    <property type="match status" value="1"/>
</dbReference>
<comment type="caution">
    <text evidence="1">The sequence shown here is derived from an EMBL/GenBank/DDBJ whole genome shotgun (WGS) entry which is preliminary data.</text>
</comment>
<gene>
    <name evidence="1" type="ORF">HGG79_08200</name>
</gene>
<accession>A0A923E789</accession>
<dbReference type="EMBL" id="JAAZWO010000007">
    <property type="protein sequence ID" value="MBC2397755.1"/>
    <property type="molecule type" value="Genomic_DNA"/>
</dbReference>
<proteinExistence type="predicted"/>
<dbReference type="CDD" id="cd00561">
    <property type="entry name" value="CobA_ACA"/>
    <property type="match status" value="1"/>
</dbReference>
<dbReference type="PIRSF" id="PIRSF015617">
    <property type="entry name" value="Adensltrnsf_CobA"/>
    <property type="match status" value="1"/>
</dbReference>
<dbReference type="GO" id="GO:0009236">
    <property type="term" value="P:cobalamin biosynthetic process"/>
    <property type="evidence" value="ECO:0007669"/>
    <property type="project" value="InterPro"/>
</dbReference>
<dbReference type="GO" id="GO:0008817">
    <property type="term" value="F:corrinoid adenosyltransferase activity"/>
    <property type="evidence" value="ECO:0007669"/>
    <property type="project" value="InterPro"/>
</dbReference>
<dbReference type="InterPro" id="IPR027417">
    <property type="entry name" value="P-loop_NTPase"/>
</dbReference>
<dbReference type="InterPro" id="IPR003724">
    <property type="entry name" value="CblAdoTrfase_CobA"/>
</dbReference>